<proteinExistence type="predicted"/>
<name>A0AAD4DUR9_9AGAM</name>
<comment type="caution">
    <text evidence="1">The sequence shown here is derived from an EMBL/GenBank/DDBJ whole genome shotgun (WGS) entry which is preliminary data.</text>
</comment>
<accession>A0AAD4DUR9</accession>
<reference evidence="1" key="1">
    <citation type="journal article" date="2020" name="New Phytol.">
        <title>Comparative genomics reveals dynamic genome evolution in host specialist ectomycorrhizal fungi.</title>
        <authorList>
            <person name="Lofgren L.A."/>
            <person name="Nguyen N.H."/>
            <person name="Vilgalys R."/>
            <person name="Ruytinx J."/>
            <person name="Liao H.L."/>
            <person name="Branco S."/>
            <person name="Kuo A."/>
            <person name="LaButti K."/>
            <person name="Lipzen A."/>
            <person name="Andreopoulos W."/>
            <person name="Pangilinan J."/>
            <person name="Riley R."/>
            <person name="Hundley H."/>
            <person name="Na H."/>
            <person name="Barry K."/>
            <person name="Grigoriev I.V."/>
            <person name="Stajich J.E."/>
            <person name="Kennedy P.G."/>
        </authorList>
    </citation>
    <scope>NUCLEOTIDE SEQUENCE</scope>
    <source>
        <strain evidence="1">FC203</strain>
    </source>
</reference>
<dbReference type="EMBL" id="JABBWK010000082">
    <property type="protein sequence ID" value="KAG1894306.1"/>
    <property type="molecule type" value="Genomic_DNA"/>
</dbReference>
<dbReference type="RefSeq" id="XP_041219882.1">
    <property type="nucleotide sequence ID" value="XM_041370008.1"/>
</dbReference>
<dbReference type="GeneID" id="64664306"/>
<dbReference type="Proteomes" id="UP001195769">
    <property type="component" value="Unassembled WGS sequence"/>
</dbReference>
<keyword evidence="2" id="KW-1185">Reference proteome</keyword>
<organism evidence="1 2">
    <name type="scientific">Suillus fuscotomentosus</name>
    <dbReference type="NCBI Taxonomy" id="1912939"/>
    <lineage>
        <taxon>Eukaryota</taxon>
        <taxon>Fungi</taxon>
        <taxon>Dikarya</taxon>
        <taxon>Basidiomycota</taxon>
        <taxon>Agaricomycotina</taxon>
        <taxon>Agaricomycetes</taxon>
        <taxon>Agaricomycetidae</taxon>
        <taxon>Boletales</taxon>
        <taxon>Suillineae</taxon>
        <taxon>Suillaceae</taxon>
        <taxon>Suillus</taxon>
    </lineage>
</organism>
<evidence type="ECO:0000313" key="1">
    <source>
        <dbReference type="EMBL" id="KAG1894306.1"/>
    </source>
</evidence>
<gene>
    <name evidence="1" type="ORF">F5891DRAFT_1256151</name>
</gene>
<protein>
    <submittedName>
        <fullName evidence="1">Uncharacterized protein</fullName>
    </submittedName>
</protein>
<dbReference type="AlphaFoldDB" id="A0AAD4DUR9"/>
<sequence length="237" mass="26500">MNLFAIPSPSSLWTTLHPIPHNNLTIFEEVINKTTYASIPNLLNWETAHEPNGNSDPLDAAQSTCDLIYKLDGYHPVSTVLNCQDYNFSPYINGADIVLYYANLIGINTTFSPMWHTVCTLDFGHCGCDNCKGTLYDVRARVQTFKDRLNILGFDRTKSVWTMPQAFGSGAYRNTAPTGQHWAALGFTSFNHGALGRLCDVPDMNKTDLRRQRGRNQLVHEQEAVLVGKIGKVAHRP</sequence>
<evidence type="ECO:0000313" key="2">
    <source>
        <dbReference type="Proteomes" id="UP001195769"/>
    </source>
</evidence>